<protein>
    <submittedName>
        <fullName evidence="2">E3 ubiquitin-protein ligase MIEL1</fullName>
    </submittedName>
</protein>
<dbReference type="InterPro" id="IPR039512">
    <property type="entry name" value="RCHY1_zinc-ribbon"/>
</dbReference>
<feature type="domain" description="RCHY1 zinc-ribbon" evidence="1">
    <location>
        <begin position="29"/>
        <end position="63"/>
    </location>
</feature>
<dbReference type="Pfam" id="PF14599">
    <property type="entry name" value="zinc_ribbon_6"/>
    <property type="match status" value="1"/>
</dbReference>
<gene>
    <name evidence="2" type="ORF">CTI12_AA199700</name>
</gene>
<organism evidence="2 3">
    <name type="scientific">Artemisia annua</name>
    <name type="common">Sweet wormwood</name>
    <dbReference type="NCBI Taxonomy" id="35608"/>
    <lineage>
        <taxon>Eukaryota</taxon>
        <taxon>Viridiplantae</taxon>
        <taxon>Streptophyta</taxon>
        <taxon>Embryophyta</taxon>
        <taxon>Tracheophyta</taxon>
        <taxon>Spermatophyta</taxon>
        <taxon>Magnoliopsida</taxon>
        <taxon>eudicotyledons</taxon>
        <taxon>Gunneridae</taxon>
        <taxon>Pentapetalae</taxon>
        <taxon>asterids</taxon>
        <taxon>campanulids</taxon>
        <taxon>Asterales</taxon>
        <taxon>Asteraceae</taxon>
        <taxon>Asteroideae</taxon>
        <taxon>Anthemideae</taxon>
        <taxon>Artemisiinae</taxon>
        <taxon>Artemisia</taxon>
    </lineage>
</organism>
<dbReference type="Gene3D" id="2.20.28.10">
    <property type="match status" value="1"/>
</dbReference>
<evidence type="ECO:0000313" key="3">
    <source>
        <dbReference type="Proteomes" id="UP000245207"/>
    </source>
</evidence>
<comment type="caution">
    <text evidence="2">The sequence shown here is derived from an EMBL/GenBank/DDBJ whole genome shotgun (WGS) entry which is preliminary data.</text>
</comment>
<proteinExistence type="predicted"/>
<accession>A0A2U1P3V5</accession>
<name>A0A2U1P3V5_ARTAN</name>
<reference evidence="2 3" key="1">
    <citation type="journal article" date="2018" name="Mol. Plant">
        <title>The genome of Artemisia annua provides insight into the evolution of Asteraceae family and artemisinin biosynthesis.</title>
        <authorList>
            <person name="Shen Q."/>
            <person name="Zhang L."/>
            <person name="Liao Z."/>
            <person name="Wang S."/>
            <person name="Yan T."/>
            <person name="Shi P."/>
            <person name="Liu M."/>
            <person name="Fu X."/>
            <person name="Pan Q."/>
            <person name="Wang Y."/>
            <person name="Lv Z."/>
            <person name="Lu X."/>
            <person name="Zhang F."/>
            <person name="Jiang W."/>
            <person name="Ma Y."/>
            <person name="Chen M."/>
            <person name="Hao X."/>
            <person name="Li L."/>
            <person name="Tang Y."/>
            <person name="Lv G."/>
            <person name="Zhou Y."/>
            <person name="Sun X."/>
            <person name="Brodelius P.E."/>
            <person name="Rose J.K.C."/>
            <person name="Tang K."/>
        </authorList>
    </citation>
    <scope>NUCLEOTIDE SEQUENCE [LARGE SCALE GENOMIC DNA]</scope>
    <source>
        <strain evidence="3">cv. Huhao1</strain>
        <tissue evidence="2">Leaf</tissue>
    </source>
</reference>
<evidence type="ECO:0000313" key="2">
    <source>
        <dbReference type="EMBL" id="PWA80412.1"/>
    </source>
</evidence>
<keyword evidence="3" id="KW-1185">Reference proteome</keyword>
<dbReference type="EMBL" id="PKPP01001727">
    <property type="protein sequence ID" value="PWA80412.1"/>
    <property type="molecule type" value="Genomic_DNA"/>
</dbReference>
<evidence type="ECO:0000259" key="1">
    <source>
        <dbReference type="Pfam" id="PF14599"/>
    </source>
</evidence>
<dbReference type="AlphaFoldDB" id="A0A2U1P3V5"/>
<dbReference type="Proteomes" id="UP000245207">
    <property type="component" value="Unassembled WGS sequence"/>
</dbReference>
<sequence>MVHCRIGGCKKFFQCAKGDMQCHTLMVVNHNIPILCNDCNYTSTKAFHILSYKCSHCKSYDTQRIGSTNCVEDISCLGSIS</sequence>